<dbReference type="Proteomes" id="UP001338125">
    <property type="component" value="Unassembled WGS sequence"/>
</dbReference>
<sequence length="394" mass="44784">MFRRHWSGLPKDVSFPSDLKGLGYFVNDQDEIRSIENPDNYFKFFLNRNLRINARQRFEFNHAIEEIVHERLEKEGLKKIAVPIGTPTTQPHVPIFISPDLKSKSRVVVLFGQSSQDLGMVAGRVANGPGGINEGTMVSVVRAIHEQISSDTNYCPLESSLQTRDNCRRYNAELNSIPRNEDPVKHVNSIFNEVLANLAGDEAKIDIVAIGESCEIVERFLDDKQNWTIWGGQLNSMVLLEPVYTSEGLTNEKFKEFLAKRTRAYLVSPDPVDTPLAPPEGNESTNIPPFGCPCFSSSEPHYTEVILIKAREQVLSYLEHVAEHPGFENPTINVAERPERVFTEEDWKTLPEEQKPQIGTVDPEALKKEMQQMKRWKEFQDTGMAPEWDSEEEA</sequence>
<feature type="domain" description="Arb2" evidence="1">
    <location>
        <begin position="15"/>
        <end position="272"/>
    </location>
</feature>
<dbReference type="EMBL" id="JAVFKD010000014">
    <property type="protein sequence ID" value="KAK5991249.1"/>
    <property type="molecule type" value="Genomic_DNA"/>
</dbReference>
<proteinExistence type="predicted"/>
<dbReference type="PANTHER" id="PTHR21357:SF4">
    <property type="entry name" value="FAM172 FAMILY PROTEIN HOMOLOG CG10038"/>
    <property type="match status" value="1"/>
</dbReference>
<dbReference type="InterPro" id="IPR048263">
    <property type="entry name" value="Arb2"/>
</dbReference>
<comment type="caution">
    <text evidence="2">The sequence shown here is derived from an EMBL/GenBank/DDBJ whole genome shotgun (WGS) entry which is preliminary data.</text>
</comment>
<dbReference type="InterPro" id="IPR053858">
    <property type="entry name" value="Arb2_dom"/>
</dbReference>
<evidence type="ECO:0000313" key="2">
    <source>
        <dbReference type="EMBL" id="KAK5991249.1"/>
    </source>
</evidence>
<organism evidence="2 3">
    <name type="scientific">Cladobotryum mycophilum</name>
    <dbReference type="NCBI Taxonomy" id="491253"/>
    <lineage>
        <taxon>Eukaryota</taxon>
        <taxon>Fungi</taxon>
        <taxon>Dikarya</taxon>
        <taxon>Ascomycota</taxon>
        <taxon>Pezizomycotina</taxon>
        <taxon>Sordariomycetes</taxon>
        <taxon>Hypocreomycetidae</taxon>
        <taxon>Hypocreales</taxon>
        <taxon>Hypocreaceae</taxon>
        <taxon>Cladobotryum</taxon>
    </lineage>
</organism>
<dbReference type="Pfam" id="PF22749">
    <property type="entry name" value="Arb2"/>
    <property type="match status" value="1"/>
</dbReference>
<evidence type="ECO:0000259" key="1">
    <source>
        <dbReference type="Pfam" id="PF22749"/>
    </source>
</evidence>
<evidence type="ECO:0000313" key="3">
    <source>
        <dbReference type="Proteomes" id="UP001338125"/>
    </source>
</evidence>
<gene>
    <name evidence="2" type="ORF">PT974_09527</name>
</gene>
<dbReference type="PANTHER" id="PTHR21357">
    <property type="entry name" value="FAM172 FAMILY PROTEIN HOMOLOG CG10038"/>
    <property type="match status" value="1"/>
</dbReference>
<name>A0ABR0SGY8_9HYPO</name>
<keyword evidence="3" id="KW-1185">Reference proteome</keyword>
<protein>
    <recommendedName>
        <fullName evidence="1">Arb2 domain-containing protein</fullName>
    </recommendedName>
</protein>
<accession>A0ABR0SGY8</accession>
<reference evidence="2 3" key="1">
    <citation type="submission" date="2024-01" db="EMBL/GenBank/DDBJ databases">
        <title>Complete genome of Cladobotryum mycophilum ATHUM6906.</title>
        <authorList>
            <person name="Christinaki A.C."/>
            <person name="Myridakis A.I."/>
            <person name="Kouvelis V.N."/>
        </authorList>
    </citation>
    <scope>NUCLEOTIDE SEQUENCE [LARGE SCALE GENOMIC DNA]</scope>
    <source>
        <strain evidence="2 3">ATHUM6906</strain>
    </source>
</reference>